<protein>
    <submittedName>
        <fullName evidence="12">Uncharacterized protein</fullName>
    </submittedName>
</protein>
<evidence type="ECO:0000256" key="7">
    <source>
        <dbReference type="ARBA" id="ARBA00023125"/>
    </source>
</evidence>
<comment type="subcellular location">
    <subcellularLocation>
        <location evidence="1">Nucleus</location>
    </subcellularLocation>
</comment>
<evidence type="ECO:0000313" key="13">
    <source>
        <dbReference type="Proteomes" id="UP001472677"/>
    </source>
</evidence>
<keyword evidence="4" id="KW-0479">Metal-binding</keyword>
<evidence type="ECO:0000256" key="11">
    <source>
        <dbReference type="SAM" id="MobiDB-lite"/>
    </source>
</evidence>
<dbReference type="InterPro" id="IPR006511">
    <property type="entry name" value="SHI_C"/>
</dbReference>
<dbReference type="Pfam" id="PF05142">
    <property type="entry name" value="DUF702"/>
    <property type="match status" value="2"/>
</dbReference>
<keyword evidence="5" id="KW-0862">Zinc</keyword>
<evidence type="ECO:0000256" key="5">
    <source>
        <dbReference type="ARBA" id="ARBA00022833"/>
    </source>
</evidence>
<accession>A0ABR2ED00</accession>
<evidence type="ECO:0000256" key="3">
    <source>
        <dbReference type="ARBA" id="ARBA00022473"/>
    </source>
</evidence>
<dbReference type="PANTHER" id="PTHR31604">
    <property type="entry name" value="PROTEIN LATERAL ROOT PRIMORDIUM 1"/>
    <property type="match status" value="1"/>
</dbReference>
<evidence type="ECO:0000256" key="9">
    <source>
        <dbReference type="ARBA" id="ARBA00023242"/>
    </source>
</evidence>
<keyword evidence="9" id="KW-0539">Nucleus</keyword>
<keyword evidence="7" id="KW-0238">DNA-binding</keyword>
<dbReference type="PANTHER" id="PTHR31604:SF16">
    <property type="entry name" value="PROTEIN SHI RELATED SEQUENCE 3"/>
    <property type="match status" value="1"/>
</dbReference>
<feature type="compositionally biased region" description="Basic residues" evidence="11">
    <location>
        <begin position="76"/>
        <end position="92"/>
    </location>
</feature>
<keyword evidence="6" id="KW-0073">Auxin biosynthesis</keyword>
<dbReference type="InterPro" id="IPR006510">
    <property type="entry name" value="Znf_LRP1"/>
</dbReference>
<evidence type="ECO:0000256" key="4">
    <source>
        <dbReference type="ARBA" id="ARBA00022723"/>
    </source>
</evidence>
<evidence type="ECO:0000256" key="1">
    <source>
        <dbReference type="ARBA" id="ARBA00004123"/>
    </source>
</evidence>
<name>A0ABR2ED00_9ROSI</name>
<evidence type="ECO:0000256" key="6">
    <source>
        <dbReference type="ARBA" id="ARBA00023070"/>
    </source>
</evidence>
<dbReference type="InterPro" id="IPR007818">
    <property type="entry name" value="SHI"/>
</dbReference>
<proteinExistence type="inferred from homology"/>
<dbReference type="NCBIfam" id="TIGR01623">
    <property type="entry name" value="put_zinc_LRP1"/>
    <property type="match status" value="1"/>
</dbReference>
<organism evidence="12 13">
    <name type="scientific">Hibiscus sabdariffa</name>
    <name type="common">roselle</name>
    <dbReference type="NCBI Taxonomy" id="183260"/>
    <lineage>
        <taxon>Eukaryota</taxon>
        <taxon>Viridiplantae</taxon>
        <taxon>Streptophyta</taxon>
        <taxon>Embryophyta</taxon>
        <taxon>Tracheophyta</taxon>
        <taxon>Spermatophyta</taxon>
        <taxon>Magnoliopsida</taxon>
        <taxon>eudicotyledons</taxon>
        <taxon>Gunneridae</taxon>
        <taxon>Pentapetalae</taxon>
        <taxon>rosids</taxon>
        <taxon>malvids</taxon>
        <taxon>Malvales</taxon>
        <taxon>Malvaceae</taxon>
        <taxon>Malvoideae</taxon>
        <taxon>Hibiscus</taxon>
    </lineage>
</organism>
<feature type="region of interest" description="Disordered" evidence="11">
    <location>
        <begin position="75"/>
        <end position="97"/>
    </location>
</feature>
<evidence type="ECO:0000256" key="8">
    <source>
        <dbReference type="ARBA" id="ARBA00023159"/>
    </source>
</evidence>
<keyword evidence="8" id="KW-0010">Activator</keyword>
<comment type="similarity">
    <text evidence="2">Belongs to the SHI protein family.</text>
</comment>
<dbReference type="Proteomes" id="UP001472677">
    <property type="component" value="Unassembled WGS sequence"/>
</dbReference>
<keyword evidence="10" id="KW-0927">Auxin signaling pathway</keyword>
<reference evidence="12 13" key="1">
    <citation type="journal article" date="2024" name="G3 (Bethesda)">
        <title>Genome assembly of Hibiscus sabdariffa L. provides insights into metabolisms of medicinal natural products.</title>
        <authorList>
            <person name="Kim T."/>
        </authorList>
    </citation>
    <scope>NUCLEOTIDE SEQUENCE [LARGE SCALE GENOMIC DNA]</scope>
    <source>
        <strain evidence="12">TK-2024</strain>
        <tissue evidence="12">Old leaves</tissue>
    </source>
</reference>
<keyword evidence="13" id="KW-1185">Reference proteome</keyword>
<sequence>MSENPIKIYTTPATSLNEIMMMMVTARQGGFGGSRRCEECGNKAKKDCGFMRCRTCCRSKGFECQTHVSSTWVPAYKRRPRHPPPHNPKRPRQNPSAGLEVKSFPAEVTSEATFRCVRVSSGEDAGDQYAYLTSVNVEGHVFKGILYDQGPDQALGECNSRETHSQQQEPSQIDAAAARTMAAAATATTNTTATALVTAESFFPFAYAPSFNAFMSAGAQIFLHPKP</sequence>
<comment type="caution">
    <text evidence="12">The sequence shown here is derived from an EMBL/GenBank/DDBJ whole genome shotgun (WGS) entry which is preliminary data.</text>
</comment>
<dbReference type="NCBIfam" id="TIGR01624">
    <property type="entry name" value="LRP1_Cterm"/>
    <property type="match status" value="1"/>
</dbReference>
<gene>
    <name evidence="12" type="ORF">V6N12_041819</name>
</gene>
<dbReference type="EMBL" id="JBBPBM010000015">
    <property type="protein sequence ID" value="KAK8558517.1"/>
    <property type="molecule type" value="Genomic_DNA"/>
</dbReference>
<evidence type="ECO:0000256" key="10">
    <source>
        <dbReference type="ARBA" id="ARBA00023294"/>
    </source>
</evidence>
<evidence type="ECO:0000256" key="2">
    <source>
        <dbReference type="ARBA" id="ARBA00006911"/>
    </source>
</evidence>
<evidence type="ECO:0000313" key="12">
    <source>
        <dbReference type="EMBL" id="KAK8558517.1"/>
    </source>
</evidence>
<keyword evidence="3" id="KW-0217">Developmental protein</keyword>